<evidence type="ECO:0000259" key="1">
    <source>
        <dbReference type="Pfam" id="PF01965"/>
    </source>
</evidence>
<dbReference type="AlphaFoldDB" id="A0A2D0KRX1"/>
<dbReference type="SUPFAM" id="SSF52317">
    <property type="entry name" value="Class I glutamine amidotransferase-like"/>
    <property type="match status" value="1"/>
</dbReference>
<gene>
    <name evidence="2" type="primary">inhA</name>
    <name evidence="2" type="ORF">Xsto_01571</name>
</gene>
<comment type="caution">
    <text evidence="2">The sequence shown here is derived from an EMBL/GenBank/DDBJ whole genome shotgun (WGS) entry which is preliminary data.</text>
</comment>
<feature type="domain" description="DJ-1/PfpI" evidence="1">
    <location>
        <begin position="4"/>
        <end position="157"/>
    </location>
</feature>
<reference evidence="2 3" key="1">
    <citation type="journal article" date="2017" name="Nat. Microbiol.">
        <title>Natural product diversity associated with the nematode symbionts Photorhabdus and Xenorhabdus.</title>
        <authorList>
            <person name="Tobias N.J."/>
            <person name="Wolff H."/>
            <person name="Djahanschiri B."/>
            <person name="Grundmann F."/>
            <person name="Kronenwerth M."/>
            <person name="Shi Y.M."/>
            <person name="Simonyi S."/>
            <person name="Grun P."/>
            <person name="Shapiro-Ilan D."/>
            <person name="Pidot S.J."/>
            <person name="Stinear T.P."/>
            <person name="Ebersberger I."/>
            <person name="Bode H.B."/>
        </authorList>
    </citation>
    <scope>NUCLEOTIDE SEQUENCE [LARGE SCALE GENOMIC DNA]</scope>
    <source>
        <strain evidence="2 3">DSM 17904</strain>
    </source>
</reference>
<dbReference type="GO" id="GO:0006355">
    <property type="term" value="P:regulation of DNA-templated transcription"/>
    <property type="evidence" value="ECO:0007669"/>
    <property type="project" value="TreeGrafter"/>
</dbReference>
<evidence type="ECO:0000313" key="2">
    <source>
        <dbReference type="EMBL" id="PHM66065.1"/>
    </source>
</evidence>
<evidence type="ECO:0000313" key="3">
    <source>
        <dbReference type="Proteomes" id="UP000222366"/>
    </source>
</evidence>
<dbReference type="InterPro" id="IPR029062">
    <property type="entry name" value="Class_I_gatase-like"/>
</dbReference>
<dbReference type="EC" id="4.2.1.103" evidence="2"/>
<dbReference type="InterPro" id="IPR052158">
    <property type="entry name" value="INH-QAR"/>
</dbReference>
<dbReference type="EMBL" id="NJAJ01000011">
    <property type="protein sequence ID" value="PHM66065.1"/>
    <property type="molecule type" value="Genomic_DNA"/>
</dbReference>
<dbReference type="Gene3D" id="3.40.50.880">
    <property type="match status" value="1"/>
</dbReference>
<keyword evidence="2" id="KW-0456">Lyase</keyword>
<dbReference type="PANTHER" id="PTHR43130:SF2">
    <property type="entry name" value="DJ-1_PFPI DOMAIN-CONTAINING PROTEIN"/>
    <property type="match status" value="1"/>
</dbReference>
<dbReference type="Pfam" id="PF01965">
    <property type="entry name" value="DJ-1_PfpI"/>
    <property type="match status" value="1"/>
</dbReference>
<proteinExistence type="predicted"/>
<dbReference type="PANTHER" id="PTHR43130">
    <property type="entry name" value="ARAC-FAMILY TRANSCRIPTIONAL REGULATOR"/>
    <property type="match status" value="1"/>
</dbReference>
<keyword evidence="3" id="KW-1185">Reference proteome</keyword>
<dbReference type="RefSeq" id="WP_099124681.1">
    <property type="nucleotide sequence ID" value="NZ_CAWNRH010000013.1"/>
</dbReference>
<dbReference type="InterPro" id="IPR002818">
    <property type="entry name" value="DJ-1/PfpI"/>
</dbReference>
<name>A0A2D0KRX1_9GAMM</name>
<dbReference type="GO" id="GO:0050549">
    <property type="term" value="F:cyclohexyl-isocyanide hydratase activity"/>
    <property type="evidence" value="ECO:0007669"/>
    <property type="project" value="UniProtKB-EC"/>
</dbReference>
<sequence>MYTIAIVIFDEFTDIDYFLMRDIFGREKQNWQVKVLGTKPEHVSTLGQAVKTDGPVALANDADVVVFSSGYKGVSAALANSDFMDALQLNPQKQLIGSICSGAFILHKLGLLDGLKVTTHPDAMGRFRDMGIEPENTPIVIQGNIATAGGCLSAMYLTGWVAQRLFDDEKRRNIHRQLIPAGQEVQFETLIAQTLADAYV</sequence>
<dbReference type="Proteomes" id="UP000222366">
    <property type="component" value="Unassembled WGS sequence"/>
</dbReference>
<organism evidence="2 3">
    <name type="scientific">Xenorhabdus stockiae</name>
    <dbReference type="NCBI Taxonomy" id="351614"/>
    <lineage>
        <taxon>Bacteria</taxon>
        <taxon>Pseudomonadati</taxon>
        <taxon>Pseudomonadota</taxon>
        <taxon>Gammaproteobacteria</taxon>
        <taxon>Enterobacterales</taxon>
        <taxon>Morganellaceae</taxon>
        <taxon>Xenorhabdus</taxon>
    </lineage>
</organism>
<accession>A0A2D0KRX1</accession>
<protein>
    <submittedName>
        <fullName evidence="2">Isonitrile hydratase</fullName>
        <ecNumber evidence="2">4.2.1.103</ecNumber>
    </submittedName>
</protein>